<comment type="caution">
    <text evidence="2">The sequence shown here is derived from an EMBL/GenBank/DDBJ whole genome shotgun (WGS) entry which is preliminary data.</text>
</comment>
<dbReference type="InterPro" id="IPR001387">
    <property type="entry name" value="Cro/C1-type_HTH"/>
</dbReference>
<evidence type="ECO:0000259" key="1">
    <source>
        <dbReference type="PROSITE" id="PS50943"/>
    </source>
</evidence>
<sequence>MTKLNDLKKKLLERPDVKAEYDALADEFSIAEALIRARAEADMTQEQVAEKMQTSQSYVAKLESGRVSPSMKALQRYAAATRARLRITFEQVA</sequence>
<proteinExistence type="predicted"/>
<dbReference type="Gene3D" id="1.10.260.40">
    <property type="entry name" value="lambda repressor-like DNA-binding domains"/>
    <property type="match status" value="1"/>
</dbReference>
<dbReference type="CDD" id="cd00093">
    <property type="entry name" value="HTH_XRE"/>
    <property type="match status" value="1"/>
</dbReference>
<keyword evidence="3" id="KW-1185">Reference proteome</keyword>
<name>A0ABU9T7J8_9HYPH</name>
<dbReference type="InterPro" id="IPR010982">
    <property type="entry name" value="Lambda_DNA-bd_dom_sf"/>
</dbReference>
<evidence type="ECO:0000313" key="3">
    <source>
        <dbReference type="Proteomes" id="UP001477870"/>
    </source>
</evidence>
<dbReference type="EMBL" id="JBBMQO010000005">
    <property type="protein sequence ID" value="MEM5501845.1"/>
    <property type="molecule type" value="Genomic_DNA"/>
</dbReference>
<protein>
    <submittedName>
        <fullName evidence="2">Helix-turn-helix transcriptional regulator</fullName>
    </submittedName>
</protein>
<accession>A0ABU9T7J8</accession>
<dbReference type="SUPFAM" id="SSF47413">
    <property type="entry name" value="lambda repressor-like DNA-binding domains"/>
    <property type="match status" value="1"/>
</dbReference>
<dbReference type="RefSeq" id="WP_342848268.1">
    <property type="nucleotide sequence ID" value="NZ_JBBMQO010000005.1"/>
</dbReference>
<gene>
    <name evidence="2" type="ORF">WNY59_09610</name>
</gene>
<dbReference type="Pfam" id="PF01381">
    <property type="entry name" value="HTH_3"/>
    <property type="match status" value="1"/>
</dbReference>
<evidence type="ECO:0000313" key="2">
    <source>
        <dbReference type="EMBL" id="MEM5501845.1"/>
    </source>
</evidence>
<dbReference type="SMART" id="SM00530">
    <property type="entry name" value="HTH_XRE"/>
    <property type="match status" value="1"/>
</dbReference>
<dbReference type="Proteomes" id="UP001477870">
    <property type="component" value="Unassembled WGS sequence"/>
</dbReference>
<dbReference type="PROSITE" id="PS50943">
    <property type="entry name" value="HTH_CROC1"/>
    <property type="match status" value="1"/>
</dbReference>
<feature type="domain" description="HTH cro/C1-type" evidence="1">
    <location>
        <begin position="34"/>
        <end position="92"/>
    </location>
</feature>
<organism evidence="2 3">
    <name type="scientific">Ahrensia kielensis</name>
    <dbReference type="NCBI Taxonomy" id="76980"/>
    <lineage>
        <taxon>Bacteria</taxon>
        <taxon>Pseudomonadati</taxon>
        <taxon>Pseudomonadota</taxon>
        <taxon>Alphaproteobacteria</taxon>
        <taxon>Hyphomicrobiales</taxon>
        <taxon>Ahrensiaceae</taxon>
        <taxon>Ahrensia</taxon>
    </lineage>
</organism>
<reference evidence="2 3" key="1">
    <citation type="submission" date="2024-03" db="EMBL/GenBank/DDBJ databases">
        <title>Community enrichment and isolation of bacterial strains for fucoidan degradation.</title>
        <authorList>
            <person name="Sichert A."/>
        </authorList>
    </citation>
    <scope>NUCLEOTIDE SEQUENCE [LARGE SCALE GENOMIC DNA]</scope>
    <source>
        <strain evidence="2 3">AS62</strain>
    </source>
</reference>